<dbReference type="EMBL" id="RCML01000124">
    <property type="protein sequence ID" value="KAG2989955.1"/>
    <property type="molecule type" value="Genomic_DNA"/>
</dbReference>
<evidence type="ECO:0000313" key="5">
    <source>
        <dbReference type="EMBL" id="KAG3224864.1"/>
    </source>
</evidence>
<dbReference type="AlphaFoldDB" id="A0A329SK40"/>
<dbReference type="VEuPathDB" id="FungiDB:PC110_g6674"/>
<dbReference type="Proteomes" id="UP000736787">
    <property type="component" value="Unassembled WGS sequence"/>
</dbReference>
<evidence type="ECO:0000313" key="4">
    <source>
        <dbReference type="EMBL" id="KAG2989955.1"/>
    </source>
</evidence>
<dbReference type="EMBL" id="MJFZ01000122">
    <property type="protein sequence ID" value="RAW37040.1"/>
    <property type="molecule type" value="Genomic_DNA"/>
</dbReference>
<proteinExistence type="predicted"/>
<evidence type="ECO:0000313" key="2">
    <source>
        <dbReference type="EMBL" id="KAG2918576.1"/>
    </source>
</evidence>
<sequence>MGNRDFQALSASASKHNAEIIATFKKLYKKKQLKWVYDKINRGEPIENNAYDVDQMQAMKWCDEIWDEMQKTATIENCFRHTGIVFRGVTEKSKAVKGKVDSDVGVQEVTACASAMHF</sequence>
<dbReference type="Proteomes" id="UP000697107">
    <property type="component" value="Unassembled WGS sequence"/>
</dbReference>
<accession>A0A329SK40</accession>
<comment type="caution">
    <text evidence="6">The sequence shown here is derived from an EMBL/GenBank/DDBJ whole genome shotgun (WGS) entry which is preliminary data.</text>
</comment>
<reference evidence="1" key="2">
    <citation type="submission" date="2018-10" db="EMBL/GenBank/DDBJ databases">
        <title>Effector identification in a new, highly contiguous assembly of the strawberry crown rot pathogen Phytophthora cactorum.</title>
        <authorList>
            <person name="Armitage A.D."/>
            <person name="Nellist C.F."/>
            <person name="Bates H."/>
            <person name="Vickerstaff R.J."/>
            <person name="Harrison R.J."/>
        </authorList>
    </citation>
    <scope>NUCLEOTIDE SEQUENCE</scope>
    <source>
        <strain evidence="1">15-7</strain>
        <strain evidence="2">4032</strain>
        <strain evidence="3">4040</strain>
        <strain evidence="4">P415</strain>
        <strain evidence="5">P421</strain>
    </source>
</reference>
<dbReference type="EMBL" id="RCMG01000137">
    <property type="protein sequence ID" value="KAG2862116.1"/>
    <property type="molecule type" value="Genomic_DNA"/>
</dbReference>
<dbReference type="Proteomes" id="UP000735874">
    <property type="component" value="Unassembled WGS sequence"/>
</dbReference>
<dbReference type="Proteomes" id="UP000774804">
    <property type="component" value="Unassembled WGS sequence"/>
</dbReference>
<reference evidence="6 7" key="1">
    <citation type="submission" date="2018-01" db="EMBL/GenBank/DDBJ databases">
        <title>Draft genome of the strawberry crown rot pathogen Phytophthora cactorum.</title>
        <authorList>
            <person name="Armitage A.D."/>
            <person name="Lysoe E."/>
            <person name="Nellist C.F."/>
            <person name="Harrison R.J."/>
            <person name="Brurberg M.B."/>
        </authorList>
    </citation>
    <scope>NUCLEOTIDE SEQUENCE [LARGE SCALE GENOMIC DNA]</scope>
    <source>
        <strain evidence="6 7">10300</strain>
    </source>
</reference>
<organism evidence="6 7">
    <name type="scientific">Phytophthora cactorum</name>
    <dbReference type="NCBI Taxonomy" id="29920"/>
    <lineage>
        <taxon>Eukaryota</taxon>
        <taxon>Sar</taxon>
        <taxon>Stramenopiles</taxon>
        <taxon>Oomycota</taxon>
        <taxon>Peronosporomycetes</taxon>
        <taxon>Peronosporales</taxon>
        <taxon>Peronosporaceae</taxon>
        <taxon>Phytophthora</taxon>
    </lineage>
</organism>
<dbReference type="Proteomes" id="UP000251314">
    <property type="component" value="Unassembled WGS sequence"/>
</dbReference>
<evidence type="ECO:0000313" key="7">
    <source>
        <dbReference type="Proteomes" id="UP000251314"/>
    </source>
</evidence>
<dbReference type="EMBL" id="RCMK01000123">
    <property type="protein sequence ID" value="KAG2947876.1"/>
    <property type="molecule type" value="Genomic_DNA"/>
</dbReference>
<evidence type="ECO:0000313" key="3">
    <source>
        <dbReference type="EMBL" id="KAG2947876.1"/>
    </source>
</evidence>
<name>A0A329SK40_9STRA</name>
<dbReference type="OrthoDB" id="124416at2759"/>
<evidence type="ECO:0000313" key="6">
    <source>
        <dbReference type="EMBL" id="RAW37040.1"/>
    </source>
</evidence>
<gene>
    <name evidence="6" type="ORF">PC110_g6674</name>
    <name evidence="1" type="ORF">PC113_g6598</name>
    <name evidence="2" type="ORF">PC115_g10410</name>
    <name evidence="3" type="ORF">PC117_g6486</name>
    <name evidence="4" type="ORF">PC118_g5851</name>
    <name evidence="5" type="ORF">PC129_g4472</name>
</gene>
<dbReference type="EMBL" id="RCMV01000099">
    <property type="protein sequence ID" value="KAG3224864.1"/>
    <property type="molecule type" value="Genomic_DNA"/>
</dbReference>
<protein>
    <recommendedName>
        <fullName evidence="8">DDE-1 domain-containing protein</fullName>
    </recommendedName>
</protein>
<keyword evidence="7" id="KW-1185">Reference proteome</keyword>
<dbReference type="EMBL" id="RCMI01000307">
    <property type="protein sequence ID" value="KAG2918576.1"/>
    <property type="molecule type" value="Genomic_DNA"/>
</dbReference>
<dbReference type="Proteomes" id="UP000760860">
    <property type="component" value="Unassembled WGS sequence"/>
</dbReference>
<evidence type="ECO:0008006" key="8">
    <source>
        <dbReference type="Google" id="ProtNLM"/>
    </source>
</evidence>
<evidence type="ECO:0000313" key="1">
    <source>
        <dbReference type="EMBL" id="KAG2862116.1"/>
    </source>
</evidence>